<dbReference type="Gene3D" id="3.40.630.30">
    <property type="match status" value="2"/>
</dbReference>
<reference evidence="3" key="1">
    <citation type="submission" date="2021-01" db="EMBL/GenBank/DDBJ databases">
        <title>Genomic Encyclopedia of Type Strains, Phase IV (KMG-IV): sequencing the most valuable type-strain genomes for metagenomic binning, comparative biology and taxonomic classification.</title>
        <authorList>
            <person name="Goeker M."/>
        </authorList>
    </citation>
    <scope>NUCLEOTIDE SEQUENCE</scope>
    <source>
        <strain evidence="3">DSM 21943</strain>
    </source>
</reference>
<dbReference type="SUPFAM" id="SSF55729">
    <property type="entry name" value="Acyl-CoA N-acyltransferases (Nat)"/>
    <property type="match status" value="1"/>
</dbReference>
<dbReference type="PANTHER" id="PTHR37817:SF1">
    <property type="entry name" value="N-ACETYLTRANSFERASE EIS"/>
    <property type="match status" value="1"/>
</dbReference>
<dbReference type="Pfam" id="PF13530">
    <property type="entry name" value="SCP2_2"/>
    <property type="match status" value="1"/>
</dbReference>
<dbReference type="Proteomes" id="UP001179280">
    <property type="component" value="Unassembled WGS sequence"/>
</dbReference>
<dbReference type="InterPro" id="IPR025559">
    <property type="entry name" value="Eis_dom"/>
</dbReference>
<dbReference type="PANTHER" id="PTHR37817">
    <property type="entry name" value="N-ACETYLTRANSFERASE EIS"/>
    <property type="match status" value="1"/>
</dbReference>
<dbReference type="Pfam" id="PF13527">
    <property type="entry name" value="Acetyltransf_9"/>
    <property type="match status" value="1"/>
</dbReference>
<evidence type="ECO:0000313" key="4">
    <source>
        <dbReference type="Proteomes" id="UP001179280"/>
    </source>
</evidence>
<protein>
    <submittedName>
        <fullName evidence="3">Acetyltransferase</fullName>
    </submittedName>
</protein>
<feature type="domain" description="Eis-like acetyltransferase" evidence="2">
    <location>
        <begin position="189"/>
        <end position="294"/>
    </location>
</feature>
<evidence type="ECO:0000259" key="1">
    <source>
        <dbReference type="Pfam" id="PF13530"/>
    </source>
</evidence>
<keyword evidence="4" id="KW-1185">Reference proteome</keyword>
<gene>
    <name evidence="3" type="ORF">JOC54_004310</name>
</gene>
<feature type="domain" description="Enhanced intracellular survival protein" evidence="1">
    <location>
        <begin position="297"/>
        <end position="399"/>
    </location>
</feature>
<dbReference type="EMBL" id="JAFBCV010000020">
    <property type="protein sequence ID" value="MBM7841011.1"/>
    <property type="molecule type" value="Genomic_DNA"/>
</dbReference>
<accession>A0ABS2SZQ6</accession>
<comment type="caution">
    <text evidence="3">The sequence shown here is derived from an EMBL/GenBank/DDBJ whole genome shotgun (WGS) entry which is preliminary data.</text>
</comment>
<evidence type="ECO:0000259" key="2">
    <source>
        <dbReference type="Pfam" id="PF17668"/>
    </source>
</evidence>
<name>A0ABS2SZQ6_9BACI</name>
<dbReference type="InterPro" id="IPR016181">
    <property type="entry name" value="Acyl_CoA_acyltransferase"/>
</dbReference>
<evidence type="ECO:0000313" key="3">
    <source>
        <dbReference type="EMBL" id="MBM7841011.1"/>
    </source>
</evidence>
<dbReference type="SUPFAM" id="SSF55718">
    <property type="entry name" value="SCP-like"/>
    <property type="match status" value="1"/>
</dbReference>
<dbReference type="Gene3D" id="3.30.1050.10">
    <property type="entry name" value="SCP2 sterol-binding domain"/>
    <property type="match status" value="1"/>
</dbReference>
<dbReference type="RefSeq" id="WP_204468912.1">
    <property type="nucleotide sequence ID" value="NZ_JAFBCV010000020.1"/>
</dbReference>
<dbReference type="InterPro" id="IPR041380">
    <property type="entry name" value="Acetyltransf_17"/>
</dbReference>
<proteinExistence type="predicted"/>
<dbReference type="Pfam" id="PF17668">
    <property type="entry name" value="Acetyltransf_17"/>
    <property type="match status" value="1"/>
</dbReference>
<dbReference type="InterPro" id="IPR051554">
    <property type="entry name" value="Acetyltransferase_Eis"/>
</dbReference>
<organism evidence="3 4">
    <name type="scientific">Shouchella xiaoxiensis</name>
    <dbReference type="NCBI Taxonomy" id="766895"/>
    <lineage>
        <taxon>Bacteria</taxon>
        <taxon>Bacillati</taxon>
        <taxon>Bacillota</taxon>
        <taxon>Bacilli</taxon>
        <taxon>Bacillales</taxon>
        <taxon>Bacillaceae</taxon>
        <taxon>Shouchella</taxon>
    </lineage>
</organism>
<sequence>MSQNRKDQLTLQQVTNEHADDSIDLLKYVFQVTNQDVSQIGKSQMALWKKPIFEECSVLGWFSNNKLISQMVVYPFSVNIHGRAYKMGGVTGVGTYPEYAGLGLMNDLMKQSLTTMKERGQTISYLFPYSIPYYRKKGWEIVSDVISYSVRDTQIPKPSAVPGRIERVSFHHRDIKKTYNDFSKKENVAMIRNDIAWDEHFKWERDELTACVYYDQDENPLGYMYYKVENETFYVKEMIYTNEEARRGIWNFIGAHFSMVYHVKGKIFRNEPLSFFLEDGEIEERISPYYMARIVDLKEFLRHYPFTSQASKPLTLSVSDPILEWNTGTFTLSFSGEQTITEDQPGQAIDVQTDIQTLVTLLLNYKRAKDLKAIGRIEASDETIAYLEAIIPDNHPWFSDYF</sequence>
<dbReference type="InterPro" id="IPR036527">
    <property type="entry name" value="SCP2_sterol-bd_dom_sf"/>
</dbReference>